<dbReference type="Pfam" id="PF13411">
    <property type="entry name" value="MerR_1"/>
    <property type="match status" value="1"/>
</dbReference>
<sequence>MDHAIGYVAQATGLTASTLRYYEKEGLVSPARTPAGARRYSDEDIEWLRFIDHMRSTGMSIADLSRYVSLRRGKVPGAEQELLAIMRRHEQHLRDKLAHYQTNLGLVQYKIRMYESELADADVDLYDLYRRRCGQGNQSGEGRCGGTVE</sequence>
<organism evidence="3 4">
    <name type="scientific">Nanchangia anserum</name>
    <dbReference type="NCBI Taxonomy" id="2692125"/>
    <lineage>
        <taxon>Bacteria</taxon>
        <taxon>Bacillati</taxon>
        <taxon>Actinomycetota</taxon>
        <taxon>Actinomycetes</taxon>
        <taxon>Actinomycetales</taxon>
        <taxon>Actinomycetaceae</taxon>
        <taxon>Nanchangia</taxon>
    </lineage>
</organism>
<accession>A0A8I0GA52</accession>
<evidence type="ECO:0000313" key="3">
    <source>
        <dbReference type="EMBL" id="MBD3689023.1"/>
    </source>
</evidence>
<protein>
    <submittedName>
        <fullName evidence="3">MerR family transcriptional regulator</fullName>
    </submittedName>
</protein>
<dbReference type="PROSITE" id="PS00552">
    <property type="entry name" value="HTH_MERR_1"/>
    <property type="match status" value="1"/>
</dbReference>
<comment type="caution">
    <text evidence="3">The sequence shown here is derived from an EMBL/GenBank/DDBJ whole genome shotgun (WGS) entry which is preliminary data.</text>
</comment>
<dbReference type="RefSeq" id="WP_191071103.1">
    <property type="nucleotide sequence ID" value="NZ_CP060506.1"/>
</dbReference>
<dbReference type="EMBL" id="JACRUO010000001">
    <property type="protein sequence ID" value="MBD3689023.1"/>
    <property type="molecule type" value="Genomic_DNA"/>
</dbReference>
<dbReference type="SMART" id="SM00422">
    <property type="entry name" value="HTH_MERR"/>
    <property type="match status" value="1"/>
</dbReference>
<dbReference type="PROSITE" id="PS50937">
    <property type="entry name" value="HTH_MERR_2"/>
    <property type="match status" value="1"/>
</dbReference>
<dbReference type="GO" id="GO:0003700">
    <property type="term" value="F:DNA-binding transcription factor activity"/>
    <property type="evidence" value="ECO:0007669"/>
    <property type="project" value="InterPro"/>
</dbReference>
<dbReference type="PANTHER" id="PTHR30204:SF98">
    <property type="entry name" value="HTH-TYPE TRANSCRIPTIONAL REGULATOR ADHR"/>
    <property type="match status" value="1"/>
</dbReference>
<feature type="domain" description="HTH merR-type" evidence="2">
    <location>
        <begin position="1"/>
        <end position="70"/>
    </location>
</feature>
<keyword evidence="1" id="KW-0238">DNA-binding</keyword>
<reference evidence="3 4" key="1">
    <citation type="submission" date="2020-08" db="EMBL/GenBank/DDBJ databases">
        <title>Winkia gen. nov., sp. nov., isolated from faeces of the Anser albifrons in China.</title>
        <authorList>
            <person name="Liu Q."/>
        </authorList>
    </citation>
    <scope>NUCLEOTIDE SEQUENCE [LARGE SCALE GENOMIC DNA]</scope>
    <source>
        <strain evidence="3 4">C62</strain>
    </source>
</reference>
<dbReference type="PRINTS" id="PR00040">
    <property type="entry name" value="HTHMERR"/>
</dbReference>
<evidence type="ECO:0000259" key="2">
    <source>
        <dbReference type="PROSITE" id="PS50937"/>
    </source>
</evidence>
<dbReference type="AlphaFoldDB" id="A0A8I0GA52"/>
<evidence type="ECO:0000256" key="1">
    <source>
        <dbReference type="ARBA" id="ARBA00023125"/>
    </source>
</evidence>
<gene>
    <name evidence="3" type="ORF">H8R10_02080</name>
</gene>
<dbReference type="SUPFAM" id="SSF46955">
    <property type="entry name" value="Putative DNA-binding domain"/>
    <property type="match status" value="1"/>
</dbReference>
<dbReference type="GO" id="GO:0003677">
    <property type="term" value="F:DNA binding"/>
    <property type="evidence" value="ECO:0007669"/>
    <property type="project" value="UniProtKB-KW"/>
</dbReference>
<name>A0A8I0GA52_9ACTO</name>
<dbReference type="InterPro" id="IPR000551">
    <property type="entry name" value="MerR-type_HTH_dom"/>
</dbReference>
<keyword evidence="4" id="KW-1185">Reference proteome</keyword>
<dbReference type="Proteomes" id="UP000627538">
    <property type="component" value="Unassembled WGS sequence"/>
</dbReference>
<dbReference type="InterPro" id="IPR047057">
    <property type="entry name" value="MerR_fam"/>
</dbReference>
<proteinExistence type="predicted"/>
<dbReference type="CDD" id="cd01109">
    <property type="entry name" value="HTH_YyaN"/>
    <property type="match status" value="1"/>
</dbReference>
<dbReference type="Gene3D" id="1.10.1660.10">
    <property type="match status" value="1"/>
</dbReference>
<dbReference type="InterPro" id="IPR009061">
    <property type="entry name" value="DNA-bd_dom_put_sf"/>
</dbReference>
<dbReference type="PANTHER" id="PTHR30204">
    <property type="entry name" value="REDOX-CYCLING DRUG-SENSING TRANSCRIPTIONAL ACTIVATOR SOXR"/>
    <property type="match status" value="1"/>
</dbReference>
<evidence type="ECO:0000313" key="4">
    <source>
        <dbReference type="Proteomes" id="UP000627538"/>
    </source>
</evidence>